<feature type="region of interest" description="Disordered" evidence="1">
    <location>
        <begin position="51"/>
        <end position="71"/>
    </location>
</feature>
<evidence type="ECO:0000313" key="2">
    <source>
        <dbReference type="EMBL" id="EMD34776.1"/>
    </source>
</evidence>
<reference evidence="2 3" key="1">
    <citation type="journal article" date="2012" name="Proc. Natl. Acad. Sci. U.S.A.">
        <title>Comparative genomics of Ceriporiopsis subvermispora and Phanerochaete chrysosporium provide insight into selective ligninolysis.</title>
        <authorList>
            <person name="Fernandez-Fueyo E."/>
            <person name="Ruiz-Duenas F.J."/>
            <person name="Ferreira P."/>
            <person name="Floudas D."/>
            <person name="Hibbett D.S."/>
            <person name="Canessa P."/>
            <person name="Larrondo L.F."/>
            <person name="James T.Y."/>
            <person name="Seelenfreund D."/>
            <person name="Lobos S."/>
            <person name="Polanco R."/>
            <person name="Tello M."/>
            <person name="Honda Y."/>
            <person name="Watanabe T."/>
            <person name="Watanabe T."/>
            <person name="Ryu J.S."/>
            <person name="Kubicek C.P."/>
            <person name="Schmoll M."/>
            <person name="Gaskell J."/>
            <person name="Hammel K.E."/>
            <person name="St John F.J."/>
            <person name="Vanden Wymelenberg A."/>
            <person name="Sabat G."/>
            <person name="Splinter BonDurant S."/>
            <person name="Syed K."/>
            <person name="Yadav J.S."/>
            <person name="Doddapaneni H."/>
            <person name="Subramanian V."/>
            <person name="Lavin J.L."/>
            <person name="Oguiza J.A."/>
            <person name="Perez G."/>
            <person name="Pisabarro A.G."/>
            <person name="Ramirez L."/>
            <person name="Santoyo F."/>
            <person name="Master E."/>
            <person name="Coutinho P.M."/>
            <person name="Henrissat B."/>
            <person name="Lombard V."/>
            <person name="Magnuson J.K."/>
            <person name="Kuees U."/>
            <person name="Hori C."/>
            <person name="Igarashi K."/>
            <person name="Samejima M."/>
            <person name="Held B.W."/>
            <person name="Barry K.W."/>
            <person name="LaButti K.M."/>
            <person name="Lapidus A."/>
            <person name="Lindquist E.A."/>
            <person name="Lucas S.M."/>
            <person name="Riley R."/>
            <person name="Salamov A.A."/>
            <person name="Hoffmeister D."/>
            <person name="Schwenk D."/>
            <person name="Hadar Y."/>
            <person name="Yarden O."/>
            <person name="de Vries R.P."/>
            <person name="Wiebenga A."/>
            <person name="Stenlid J."/>
            <person name="Eastwood D."/>
            <person name="Grigoriev I.V."/>
            <person name="Berka R.M."/>
            <person name="Blanchette R.A."/>
            <person name="Kersten P."/>
            <person name="Martinez A.T."/>
            <person name="Vicuna R."/>
            <person name="Cullen D."/>
        </authorList>
    </citation>
    <scope>NUCLEOTIDE SEQUENCE [LARGE SCALE GENOMIC DNA]</scope>
    <source>
        <strain evidence="2 3">B</strain>
    </source>
</reference>
<organism evidence="2 3">
    <name type="scientific">Ceriporiopsis subvermispora (strain B)</name>
    <name type="common">White-rot fungus</name>
    <name type="synonym">Gelatoporia subvermispora</name>
    <dbReference type="NCBI Taxonomy" id="914234"/>
    <lineage>
        <taxon>Eukaryota</taxon>
        <taxon>Fungi</taxon>
        <taxon>Dikarya</taxon>
        <taxon>Basidiomycota</taxon>
        <taxon>Agaricomycotina</taxon>
        <taxon>Agaricomycetes</taxon>
        <taxon>Polyporales</taxon>
        <taxon>Gelatoporiaceae</taxon>
        <taxon>Gelatoporia</taxon>
    </lineage>
</organism>
<name>M2R7V3_CERS8</name>
<dbReference type="HOGENOM" id="CLU_1245206_0_0_1"/>
<keyword evidence="3" id="KW-1185">Reference proteome</keyword>
<dbReference type="AlphaFoldDB" id="M2R7V3"/>
<feature type="compositionally biased region" description="Basic and acidic residues" evidence="1">
    <location>
        <begin position="51"/>
        <end position="61"/>
    </location>
</feature>
<dbReference type="Proteomes" id="UP000016930">
    <property type="component" value="Unassembled WGS sequence"/>
</dbReference>
<evidence type="ECO:0000313" key="3">
    <source>
        <dbReference type="Proteomes" id="UP000016930"/>
    </source>
</evidence>
<sequence length="222" mass="23706">MSEHFDEQGQPWHRRGIAAVHSALYRSPISQASPFTRSPVRPRAILARCDRDGDRPEHMDGIQDFSPPARSEQCVARPARRAQAAHSSARGPRGPAMRVASRSVQHARLAAACSLQPDSCAPQHPPPTRRTPGPNFRAARQHERMMPRAAAARRAGSRSCGLCALGWAGGSTPARGDDADPLDPARRACAGANAAAGAGTLHAARCTWARRSPGHPGPLRDP</sequence>
<dbReference type="EMBL" id="KB445802">
    <property type="protein sequence ID" value="EMD34776.1"/>
    <property type="molecule type" value="Genomic_DNA"/>
</dbReference>
<evidence type="ECO:0000256" key="1">
    <source>
        <dbReference type="SAM" id="MobiDB-lite"/>
    </source>
</evidence>
<proteinExistence type="predicted"/>
<accession>M2R7V3</accession>
<protein>
    <submittedName>
        <fullName evidence="2">Uncharacterized protein</fullName>
    </submittedName>
</protein>
<gene>
    <name evidence="2" type="ORF">CERSUDRAFT_97361</name>
</gene>